<feature type="transmembrane region" description="Helical" evidence="1">
    <location>
        <begin position="130"/>
        <end position="151"/>
    </location>
</feature>
<dbReference type="AlphaFoldDB" id="A0A4Q9KFW6"/>
<dbReference type="PROSITE" id="PS50244">
    <property type="entry name" value="S5A_REDUCTASE"/>
    <property type="match status" value="1"/>
</dbReference>
<keyword evidence="3" id="KW-1185">Reference proteome</keyword>
<dbReference type="PANTHER" id="PTHR32251">
    <property type="entry name" value="3-OXO-5-ALPHA-STEROID 4-DEHYDROGENASE"/>
    <property type="match status" value="1"/>
</dbReference>
<evidence type="ECO:0000313" key="2">
    <source>
        <dbReference type="EMBL" id="TBT87292.1"/>
    </source>
</evidence>
<keyword evidence="1" id="KW-0472">Membrane</keyword>
<dbReference type="Pfam" id="PF06966">
    <property type="entry name" value="DUF1295"/>
    <property type="match status" value="1"/>
</dbReference>
<proteinExistence type="predicted"/>
<dbReference type="GO" id="GO:0016020">
    <property type="term" value="C:membrane"/>
    <property type="evidence" value="ECO:0007669"/>
    <property type="project" value="TreeGrafter"/>
</dbReference>
<reference evidence="2 3" key="1">
    <citation type="submission" date="2019-01" db="EMBL/GenBank/DDBJ databases">
        <title>Lactibacter flavus gen. nov., sp. nov., a novel bacterium of the family Propionibacteriaceae isolated from raw milk and dairy products.</title>
        <authorList>
            <person name="Huptas C."/>
            <person name="Wenning M."/>
            <person name="Breitenwieser F."/>
            <person name="Doll E."/>
            <person name="Von Neubeck M."/>
            <person name="Busse H.-J."/>
            <person name="Scherer S."/>
        </authorList>
    </citation>
    <scope>NUCLEOTIDE SEQUENCE [LARGE SCALE GENOMIC DNA]</scope>
    <source>
        <strain evidence="2 3">KCTC 33808</strain>
    </source>
</reference>
<comment type="caution">
    <text evidence="2">The sequence shown here is derived from an EMBL/GenBank/DDBJ whole genome shotgun (WGS) entry which is preliminary data.</text>
</comment>
<feature type="transmembrane region" description="Helical" evidence="1">
    <location>
        <begin position="163"/>
        <end position="182"/>
    </location>
</feature>
<dbReference type="OrthoDB" id="9779233at2"/>
<feature type="transmembrane region" description="Helical" evidence="1">
    <location>
        <begin position="213"/>
        <end position="231"/>
    </location>
</feature>
<dbReference type="Proteomes" id="UP000292373">
    <property type="component" value="Unassembled WGS sequence"/>
</dbReference>
<dbReference type="EMBL" id="SDMQ01000002">
    <property type="protein sequence ID" value="TBT87292.1"/>
    <property type="molecule type" value="Genomic_DNA"/>
</dbReference>
<dbReference type="PANTHER" id="PTHR32251:SF17">
    <property type="entry name" value="STEROID 5-ALPHA REDUCTASE C-TERMINAL DOMAIN-CONTAINING PROTEIN"/>
    <property type="match status" value="1"/>
</dbReference>
<feature type="transmembrane region" description="Helical" evidence="1">
    <location>
        <begin position="88"/>
        <end position="109"/>
    </location>
</feature>
<gene>
    <name evidence="2" type="ORF">ET989_02995</name>
</gene>
<feature type="transmembrane region" description="Helical" evidence="1">
    <location>
        <begin position="37"/>
        <end position="56"/>
    </location>
</feature>
<keyword evidence="1" id="KW-0812">Transmembrane</keyword>
<sequence>MSNRTALIALPLVVAVGALVALAGSQGGATVAGVPVFALAVTVAFVIQWGAFVPAFLGQTERFFDLTGSLTYIFITLSLLLLTPGVDARALLVGALVIAWAGRLGTFLFRRVSRAGADDRFDEIKPSLPRFLNVWTIQGLWVTFTAAAAWVTITSANRVPLGWFALLGTLVWLLGFGLEVVADWQKSRFRADPDNRGRFISTGLWSISRHPNYLGEILLWAGVAIIALPVLQGWQWVAIISPLFVTLLLTRVSGIPLLEKKAEQKWGGQADYEEYKARTPVLVPRPGAGRRDRLVAAR</sequence>
<accession>A0A4Q9KFW6</accession>
<evidence type="ECO:0000256" key="1">
    <source>
        <dbReference type="SAM" id="Phobius"/>
    </source>
</evidence>
<organism evidence="2 3">
    <name type="scientific">Propioniciclava sinopodophylli</name>
    <dbReference type="NCBI Taxonomy" id="1837344"/>
    <lineage>
        <taxon>Bacteria</taxon>
        <taxon>Bacillati</taxon>
        <taxon>Actinomycetota</taxon>
        <taxon>Actinomycetes</taxon>
        <taxon>Propionibacteriales</taxon>
        <taxon>Propionibacteriaceae</taxon>
        <taxon>Propioniciclava</taxon>
    </lineage>
</organism>
<dbReference type="RefSeq" id="WP_131167078.1">
    <property type="nucleotide sequence ID" value="NZ_SDMQ01000002.1"/>
</dbReference>
<protein>
    <submittedName>
        <fullName evidence="2">DUF1295 domain-containing protein</fullName>
    </submittedName>
</protein>
<evidence type="ECO:0000313" key="3">
    <source>
        <dbReference type="Proteomes" id="UP000292373"/>
    </source>
</evidence>
<feature type="transmembrane region" description="Helical" evidence="1">
    <location>
        <begin position="63"/>
        <end position="82"/>
    </location>
</feature>
<dbReference type="InterPro" id="IPR010721">
    <property type="entry name" value="UstE-like"/>
</dbReference>
<dbReference type="Gene3D" id="1.20.120.1630">
    <property type="match status" value="1"/>
</dbReference>
<keyword evidence="1" id="KW-1133">Transmembrane helix</keyword>
<name>A0A4Q9KFW6_9ACTN</name>